<evidence type="ECO:0000313" key="1">
    <source>
        <dbReference type="Proteomes" id="UP000025227"/>
    </source>
</evidence>
<protein>
    <submittedName>
        <fullName evidence="2">RNA-dependent RNA polymerase</fullName>
    </submittedName>
</protein>
<sequence>PPVRVPRNERWATEAPEVNLQRTVESILSAVYQRVDSRTIFSSTTDVRHVLMCQGVEVECSTDVILHDVIPNAPFGALKFSSPYELARLLS</sequence>
<accession>A0A7I4XVT9</accession>
<dbReference type="Proteomes" id="UP000025227">
    <property type="component" value="Unplaced"/>
</dbReference>
<dbReference type="OrthoDB" id="5892762at2759"/>
<name>A0A7I4XVT9_HAECO</name>
<evidence type="ECO:0000313" key="2">
    <source>
        <dbReference type="WBParaSite" id="HCON_00018080-00001"/>
    </source>
</evidence>
<keyword evidence="1" id="KW-1185">Reference proteome</keyword>
<proteinExistence type="predicted"/>
<organism evidence="1 2">
    <name type="scientific">Haemonchus contortus</name>
    <name type="common">Barber pole worm</name>
    <dbReference type="NCBI Taxonomy" id="6289"/>
    <lineage>
        <taxon>Eukaryota</taxon>
        <taxon>Metazoa</taxon>
        <taxon>Ecdysozoa</taxon>
        <taxon>Nematoda</taxon>
        <taxon>Chromadorea</taxon>
        <taxon>Rhabditida</taxon>
        <taxon>Rhabditina</taxon>
        <taxon>Rhabditomorpha</taxon>
        <taxon>Strongyloidea</taxon>
        <taxon>Trichostrongylidae</taxon>
        <taxon>Haemonchus</taxon>
    </lineage>
</organism>
<reference evidence="2" key="1">
    <citation type="submission" date="2020-12" db="UniProtKB">
        <authorList>
            <consortium name="WormBaseParasite"/>
        </authorList>
    </citation>
    <scope>IDENTIFICATION</scope>
    <source>
        <strain evidence="2">MHco3</strain>
    </source>
</reference>
<dbReference type="AlphaFoldDB" id="A0A7I4XVT9"/>
<dbReference type="WBParaSite" id="HCON_00018080-00001">
    <property type="protein sequence ID" value="HCON_00018080-00001"/>
    <property type="gene ID" value="HCON_00018080"/>
</dbReference>